<comment type="similarity">
    <text evidence="1">Belongs to the short-chain dehydrogenases/reductases (SDR) family.</text>
</comment>
<dbReference type="GO" id="GO:0016491">
    <property type="term" value="F:oxidoreductase activity"/>
    <property type="evidence" value="ECO:0007669"/>
    <property type="project" value="UniProtKB-KW"/>
</dbReference>
<dbReference type="Pfam" id="PF00106">
    <property type="entry name" value="adh_short"/>
    <property type="match status" value="1"/>
</dbReference>
<evidence type="ECO:0000313" key="4">
    <source>
        <dbReference type="EMBL" id="SEP46132.1"/>
    </source>
</evidence>
<organism evidence="4 5">
    <name type="scientific">Amycolatopsis saalfeldensis</name>
    <dbReference type="NCBI Taxonomy" id="394193"/>
    <lineage>
        <taxon>Bacteria</taxon>
        <taxon>Bacillati</taxon>
        <taxon>Actinomycetota</taxon>
        <taxon>Actinomycetes</taxon>
        <taxon>Pseudonocardiales</taxon>
        <taxon>Pseudonocardiaceae</taxon>
        <taxon>Amycolatopsis</taxon>
    </lineage>
</organism>
<accession>A0A1H8Y250</accession>
<protein>
    <submittedName>
        <fullName evidence="4">NADP-dependent 3-hydroxy acid dehydrogenase YdfG</fullName>
    </submittedName>
</protein>
<dbReference type="InterPro" id="IPR036291">
    <property type="entry name" value="NAD(P)-bd_dom_sf"/>
</dbReference>
<dbReference type="Proteomes" id="UP000198582">
    <property type="component" value="Unassembled WGS sequence"/>
</dbReference>
<evidence type="ECO:0000256" key="1">
    <source>
        <dbReference type="ARBA" id="ARBA00006484"/>
    </source>
</evidence>
<feature type="compositionally biased region" description="Basic and acidic residues" evidence="3">
    <location>
        <begin position="200"/>
        <end position="210"/>
    </location>
</feature>
<dbReference type="OrthoDB" id="9781117at2"/>
<keyword evidence="2" id="KW-0560">Oxidoreductase</keyword>
<dbReference type="RefSeq" id="WP_091619548.1">
    <property type="nucleotide sequence ID" value="NZ_FOEF01000010.1"/>
</dbReference>
<dbReference type="PANTHER" id="PTHR43669">
    <property type="entry name" value="5-KETO-D-GLUCONATE 5-REDUCTASE"/>
    <property type="match status" value="1"/>
</dbReference>
<evidence type="ECO:0000256" key="3">
    <source>
        <dbReference type="SAM" id="MobiDB-lite"/>
    </source>
</evidence>
<dbReference type="PRINTS" id="PR00081">
    <property type="entry name" value="GDHRDH"/>
</dbReference>
<evidence type="ECO:0000256" key="2">
    <source>
        <dbReference type="ARBA" id="ARBA00023002"/>
    </source>
</evidence>
<name>A0A1H8Y250_9PSEU</name>
<dbReference type="PANTHER" id="PTHR43669:SF3">
    <property type="entry name" value="ALCOHOL DEHYDROGENASE, PUTATIVE (AFU_ORTHOLOGUE AFUA_3G03445)-RELATED"/>
    <property type="match status" value="1"/>
</dbReference>
<reference evidence="4 5" key="1">
    <citation type="submission" date="2016-10" db="EMBL/GenBank/DDBJ databases">
        <authorList>
            <person name="de Groot N.N."/>
        </authorList>
    </citation>
    <scope>NUCLEOTIDE SEQUENCE [LARGE SCALE GENOMIC DNA]</scope>
    <source>
        <strain evidence="4 5">DSM 44993</strain>
    </source>
</reference>
<keyword evidence="5" id="KW-1185">Reference proteome</keyword>
<dbReference type="EMBL" id="FOEF01000010">
    <property type="protein sequence ID" value="SEP46132.1"/>
    <property type="molecule type" value="Genomic_DNA"/>
</dbReference>
<gene>
    <name evidence="4" type="ORF">SAMN04489732_110186</name>
</gene>
<dbReference type="InterPro" id="IPR002347">
    <property type="entry name" value="SDR_fam"/>
</dbReference>
<dbReference type="AlphaFoldDB" id="A0A1H8Y250"/>
<dbReference type="Gene3D" id="3.40.50.720">
    <property type="entry name" value="NAD(P)-binding Rossmann-like Domain"/>
    <property type="match status" value="1"/>
</dbReference>
<feature type="region of interest" description="Disordered" evidence="3">
    <location>
        <begin position="191"/>
        <end position="212"/>
    </location>
</feature>
<dbReference type="STRING" id="394193.SAMN04489732_110186"/>
<evidence type="ECO:0000313" key="5">
    <source>
        <dbReference type="Proteomes" id="UP000198582"/>
    </source>
</evidence>
<proteinExistence type="inferred from homology"/>
<sequence>MPTKTALITGTSRPAGIGFAVARRLAEQGHHVILTARDVSRAEPLAAELRDAGHQATALRLDLTDPAGMAQAAAHLTRSFGHLDVLINNASDVVDFTALSALAADINAVRSALDIDVLGPWQLVQTLLPLLEAAPAARIVNVSSVSALQIATGLDLRASLRAPAHSFAKHVLNVLTEVLAHALKDTPILVNSVDPGETATHPERGDEDSARPAADSARGIVWAATLPHNGPTGGFFRDGESLL</sequence>
<dbReference type="SUPFAM" id="SSF51735">
    <property type="entry name" value="NAD(P)-binding Rossmann-fold domains"/>
    <property type="match status" value="1"/>
</dbReference>